<dbReference type="Gene3D" id="6.10.10.120">
    <property type="entry name" value="Antitoxin ParD1-like"/>
    <property type="match status" value="1"/>
</dbReference>
<dbReference type="InterPro" id="IPR038296">
    <property type="entry name" value="ParD_sf"/>
</dbReference>
<gene>
    <name evidence="1" type="ORF">FAA86_16290</name>
</gene>
<proteinExistence type="predicted"/>
<comment type="caution">
    <text evidence="1">The sequence shown here is derived from an EMBL/GenBank/DDBJ whole genome shotgun (WGS) entry which is preliminary data.</text>
</comment>
<dbReference type="AlphaFoldDB" id="A0A4S8PRW2"/>
<accession>A0A4S8PRW2</accession>
<dbReference type="Proteomes" id="UP000307378">
    <property type="component" value="Unassembled WGS sequence"/>
</dbReference>
<dbReference type="PANTHER" id="PTHR36582:SF2">
    <property type="entry name" value="ANTITOXIN PARD"/>
    <property type="match status" value="1"/>
</dbReference>
<evidence type="ECO:0000313" key="2">
    <source>
        <dbReference type="Proteomes" id="UP000307378"/>
    </source>
</evidence>
<dbReference type="PANTHER" id="PTHR36582">
    <property type="entry name" value="ANTITOXIN PARD"/>
    <property type="match status" value="1"/>
</dbReference>
<name>A0A4S8PRW2_9HYPH</name>
<dbReference type="EMBL" id="STGU01000009">
    <property type="protein sequence ID" value="THV34017.1"/>
    <property type="molecule type" value="Genomic_DNA"/>
</dbReference>
<organism evidence="1 2">
    <name type="scientific">Rhizobium rosettiformans W3</name>
    <dbReference type="NCBI Taxonomy" id="538378"/>
    <lineage>
        <taxon>Bacteria</taxon>
        <taxon>Pseudomonadati</taxon>
        <taxon>Pseudomonadota</taxon>
        <taxon>Alphaproteobacteria</taxon>
        <taxon>Hyphomicrobiales</taxon>
        <taxon>Rhizobiaceae</taxon>
        <taxon>Rhizobium/Agrobacterium group</taxon>
        <taxon>Rhizobium</taxon>
    </lineage>
</organism>
<dbReference type="Pfam" id="PF03693">
    <property type="entry name" value="ParD_antitoxin"/>
    <property type="match status" value="1"/>
</dbReference>
<evidence type="ECO:0000313" key="1">
    <source>
        <dbReference type="EMBL" id="THV34017.1"/>
    </source>
</evidence>
<protein>
    <submittedName>
        <fullName evidence="1">Type II toxin-antitoxin system ParD family antitoxin</fullName>
    </submittedName>
</protein>
<dbReference type="RefSeq" id="WP_136542249.1">
    <property type="nucleotide sequence ID" value="NZ_STGU01000009.1"/>
</dbReference>
<sequence>MNKPVQVTIAEPYDSFVESQLESGQFKSAQEVVEAGLQLLKEEQARTEWLRKALIEGENSGPSVPFDREEFKALLRERHLRSRASQET</sequence>
<dbReference type="InterPro" id="IPR022789">
    <property type="entry name" value="ParD"/>
</dbReference>
<reference evidence="1 2" key="1">
    <citation type="submission" date="2019-04" db="EMBL/GenBank/DDBJ databases">
        <title>genome sequence of strain W3.</title>
        <authorList>
            <person name="Gao J."/>
            <person name="Sun J."/>
        </authorList>
    </citation>
    <scope>NUCLEOTIDE SEQUENCE [LARGE SCALE GENOMIC DNA]</scope>
    <source>
        <strain evidence="1 2">W3</strain>
    </source>
</reference>
<dbReference type="NCBIfam" id="TIGR02606">
    <property type="entry name" value="antidote_CC2985"/>
    <property type="match status" value="1"/>
</dbReference>